<gene>
    <name evidence="2" type="ORF">CPAR01_07748</name>
</gene>
<protein>
    <submittedName>
        <fullName evidence="2">Uncharacterized protein</fullName>
    </submittedName>
</protein>
<name>A0ABQ9SIE1_9PEZI</name>
<sequence>MEQLPASPQQEKTPKQLACNPTRRRIHHRTRRKPEPDADFAFRRAERDGDTGWHATFNHFSPNSVRCQEFDLYHTSSSAPSVVHYLSHHLTPACVSKGLARQTWTEGPSRWTGFRWRAAGAGDVGNISSLRTTIAGERRRAAPGMGIRKKQLPTIATPFAPALLGGPWRFLSYDSTTLDQLRRGMTEAGPRHSRPQKIPIDPIIPHRRQLTTHGPEACSPRPEDTGSQLALPNHPSHTDQNEGTRDITSHTWRGCVDDPSTMLIPSVGFSHLCCLSPITPRSAPVYAHEASEIELSLPAASVLPLPHPNCFKPTSSPTPSSSFQFLSFLFTKCNIVWSDTVTIFSVESPSAWLLATAQDGVDRAK</sequence>
<feature type="region of interest" description="Disordered" evidence="1">
    <location>
        <begin position="1"/>
        <end position="37"/>
    </location>
</feature>
<reference evidence="2 3" key="1">
    <citation type="submission" date="2016-10" db="EMBL/GenBank/DDBJ databases">
        <title>The genome sequence of Colletotrichum fioriniae PJ7.</title>
        <authorList>
            <person name="Baroncelli R."/>
        </authorList>
    </citation>
    <scope>NUCLEOTIDE SEQUENCE [LARGE SCALE GENOMIC DNA]</scope>
    <source>
        <strain evidence="2 3">IMI 384185</strain>
    </source>
</reference>
<feature type="compositionally biased region" description="Polar residues" evidence="1">
    <location>
        <begin position="1"/>
        <end position="11"/>
    </location>
</feature>
<proteinExistence type="predicted"/>
<comment type="caution">
    <text evidence="2">The sequence shown here is derived from an EMBL/GenBank/DDBJ whole genome shotgun (WGS) entry which is preliminary data.</text>
</comment>
<keyword evidence="3" id="KW-1185">Reference proteome</keyword>
<dbReference type="Proteomes" id="UP001241169">
    <property type="component" value="Unassembled WGS sequence"/>
</dbReference>
<dbReference type="RefSeq" id="XP_060348387.1">
    <property type="nucleotide sequence ID" value="XM_060492017.1"/>
</dbReference>
<feature type="compositionally biased region" description="Basic residues" evidence="1">
    <location>
        <begin position="22"/>
        <end position="32"/>
    </location>
</feature>
<feature type="compositionally biased region" description="Basic and acidic residues" evidence="1">
    <location>
        <begin position="236"/>
        <end position="246"/>
    </location>
</feature>
<feature type="region of interest" description="Disordered" evidence="1">
    <location>
        <begin position="210"/>
        <end position="246"/>
    </location>
</feature>
<evidence type="ECO:0000313" key="3">
    <source>
        <dbReference type="Proteomes" id="UP001241169"/>
    </source>
</evidence>
<evidence type="ECO:0000313" key="2">
    <source>
        <dbReference type="EMBL" id="KAK1537635.1"/>
    </source>
</evidence>
<dbReference type="EMBL" id="MOPA01000006">
    <property type="protein sequence ID" value="KAK1537635.1"/>
    <property type="molecule type" value="Genomic_DNA"/>
</dbReference>
<dbReference type="GeneID" id="85375916"/>
<accession>A0ABQ9SIE1</accession>
<organism evidence="2 3">
    <name type="scientific">Colletotrichum paranaense</name>
    <dbReference type="NCBI Taxonomy" id="1914294"/>
    <lineage>
        <taxon>Eukaryota</taxon>
        <taxon>Fungi</taxon>
        <taxon>Dikarya</taxon>
        <taxon>Ascomycota</taxon>
        <taxon>Pezizomycotina</taxon>
        <taxon>Sordariomycetes</taxon>
        <taxon>Hypocreomycetidae</taxon>
        <taxon>Glomerellales</taxon>
        <taxon>Glomerellaceae</taxon>
        <taxon>Colletotrichum</taxon>
        <taxon>Colletotrichum acutatum species complex</taxon>
    </lineage>
</organism>
<evidence type="ECO:0000256" key="1">
    <source>
        <dbReference type="SAM" id="MobiDB-lite"/>
    </source>
</evidence>